<feature type="chain" id="PRO_5046879313" evidence="3">
    <location>
        <begin position="41"/>
        <end position="1336"/>
    </location>
</feature>
<accession>A0ABY4BCJ5</accession>
<dbReference type="CDD" id="cd00041">
    <property type="entry name" value="CUB"/>
    <property type="match status" value="1"/>
</dbReference>
<dbReference type="PANTHER" id="PTHR46708:SF2">
    <property type="entry name" value="FIBRONECTIN TYPE-III DOMAIN-CONTAINING PROTEIN"/>
    <property type="match status" value="1"/>
</dbReference>
<evidence type="ECO:0000313" key="6">
    <source>
        <dbReference type="EMBL" id="UOE35726.1"/>
    </source>
</evidence>
<evidence type="ECO:0000256" key="2">
    <source>
        <dbReference type="ARBA" id="ARBA00023157"/>
    </source>
</evidence>
<dbReference type="Pfam" id="PF23759">
    <property type="entry name" value="GBD_T9SS_assoc"/>
    <property type="match status" value="1"/>
</dbReference>
<feature type="domain" description="Fibronectin type-III" evidence="5">
    <location>
        <begin position="614"/>
        <end position="698"/>
    </location>
</feature>
<evidence type="ECO:0000313" key="7">
    <source>
        <dbReference type="Proteomes" id="UP000831390"/>
    </source>
</evidence>
<protein>
    <submittedName>
        <fullName evidence="6">Fibronectin type III domain-containing protein</fullName>
    </submittedName>
</protein>
<dbReference type="Pfam" id="PF00431">
    <property type="entry name" value="CUB"/>
    <property type="match status" value="1"/>
</dbReference>
<dbReference type="Proteomes" id="UP000831390">
    <property type="component" value="Chromosome"/>
</dbReference>
<dbReference type="InterPro" id="IPR026444">
    <property type="entry name" value="Secre_tail"/>
</dbReference>
<dbReference type="InterPro" id="IPR050991">
    <property type="entry name" value="ECM_Regulatory_Proteins"/>
</dbReference>
<feature type="domain" description="Fibronectin type-III" evidence="5">
    <location>
        <begin position="164"/>
        <end position="250"/>
    </location>
</feature>
<dbReference type="InterPro" id="IPR013783">
    <property type="entry name" value="Ig-like_fold"/>
</dbReference>
<dbReference type="Pfam" id="PF18962">
    <property type="entry name" value="Por_Secre_tail"/>
    <property type="match status" value="1"/>
</dbReference>
<proteinExistence type="predicted"/>
<dbReference type="PANTHER" id="PTHR46708">
    <property type="entry name" value="TENASCIN"/>
    <property type="match status" value="1"/>
</dbReference>
<dbReference type="SUPFAM" id="SSF49265">
    <property type="entry name" value="Fibronectin type III"/>
    <property type="match status" value="3"/>
</dbReference>
<organism evidence="6 7">
    <name type="scientific">Hymenobacter monticola</name>
    <dbReference type="NCBI Taxonomy" id="1705399"/>
    <lineage>
        <taxon>Bacteria</taxon>
        <taxon>Pseudomonadati</taxon>
        <taxon>Bacteroidota</taxon>
        <taxon>Cytophagia</taxon>
        <taxon>Cytophagales</taxon>
        <taxon>Hymenobacteraceae</taxon>
        <taxon>Hymenobacter</taxon>
    </lineage>
</organism>
<evidence type="ECO:0000259" key="4">
    <source>
        <dbReference type="PROSITE" id="PS01180"/>
    </source>
</evidence>
<keyword evidence="3" id="KW-0732">Signal</keyword>
<feature type="domain" description="CUB" evidence="4">
    <location>
        <begin position="34"/>
        <end position="157"/>
    </location>
</feature>
<dbReference type="Gene3D" id="2.60.120.290">
    <property type="entry name" value="Spermadhesin, CUB domain"/>
    <property type="match status" value="1"/>
</dbReference>
<dbReference type="CDD" id="cd00063">
    <property type="entry name" value="FN3"/>
    <property type="match status" value="2"/>
</dbReference>
<dbReference type="RefSeq" id="WP_243518335.1">
    <property type="nucleotide sequence ID" value="NZ_CP094534.1"/>
</dbReference>
<keyword evidence="2" id="KW-1015">Disulfide bond</keyword>
<evidence type="ECO:0000259" key="5">
    <source>
        <dbReference type="PROSITE" id="PS50853"/>
    </source>
</evidence>
<dbReference type="InterPro" id="IPR003961">
    <property type="entry name" value="FN3_dom"/>
</dbReference>
<sequence>MRNFLQARRPARPRPVSFRTGRLLVLALLVLLLCSTGARAQVFTIGTNATTCSGTIYDSGGASGNYQNNESLTSVLTPATAGSRVQLVFSSFSTEGAVDFLRIYDGPTTSAPLIGSHSSTNSPGTVTATNSTGQLTLVFSSNASIVSTGFAASIACVAPPACAAPTLTAVSAITTTSANVEFTGGNGNTSYTVNYTPTGGTAQMTTGAASPIALTGLTPGTQYSVTVTGNCSGGLTATSPLVGSFQTLPSVPANDECAGAVSLASNVACSRTTGSTLGATASTAAGSCGGTADDDVWYSFVATNTTHTVTVTGNMTFDAVLDLRDGACPGTTVACADATPRGGVETITATGLSVGATYYVRVYSFSSFPPTSSSNGGFTICVTNPPVCPAPAALSTNSVTNTSANVTFSASAASYTVTYTPTGGTATTVTPAPTASPVALTGLTPSTTYTVSVVANCTGGLTSTAATTTFTTLAMANDVCSGAVALSCGQSVTGTTVGATTAGDPTGTCGGAFANRAGVFYSFVGTGDIVTVNACTTLQAFTGNTKVFVYSGTCGALTCVDGNDDQLTCLTNGVASQVTFPSVAGTNYFIFVQGVSGSPRFTLTLTCTSPVCNAPTALTINNLTQNSANVSFTAGTGNTSFTATLTPQGGTGTTAPVSSPFSLMGLAPNTTYTLSLQAACAGSGTTAAVTTTFTTPAAPLTDLTVANGQNLTASGPYNNITVQNGGTLTFTGPTSAAGAVQVQTGGVLITNCQPLTGSGSFALQTGAELRICDATGITTAGATGAIQLTGTRSYASDASYTYNGTAAQVTGAGLPAAVRNLTVNNPAGLTLSQGVSIAQVARLQSGNLATSGQAFTLLSSVNGTALIDNSGGVVTGTGTMQRYLDNRNAISYRHYSAPVSNTTLGDLTTSSFTPQFNTTYNTSAAPSLVTPFPTVFGYDQNRVSTVTSTYVGFDKGWFSPAGPGDAMQPTRGYTVNAPSSALIDFVGSFNTGTQNSGTLARGTDARAGWQLLGNPYPSPLDWSTVAPAQRPGMDAAVYLFQSSGQYSGTYRSYTNGIGSGSPIIPAGSGYFVRVTTPGTSGEVNLTNSNRVTTYGSQPPFGRSMADTRPQLQLRLAGAGLADETFLYLEAGATANVDAQYDATKLANPAGLDLASLAGTTQLAINGLAPLSTTDVVVPLALRVPQAGSFSFEVADLANFGTATVYLRDALTGTQQLLTTGTRYTFALVTAGTGRFSVVFRAAGVLATTAPLNAAAVSLYPNPAHANFTVLLPPLPGQREVHATLLNALGQVVASRSIGLTAAGATATFDTRLLATGVYMLRLQAGQHVLVKRVAIE</sequence>
<keyword evidence="7" id="KW-1185">Reference proteome</keyword>
<dbReference type="InterPro" id="IPR056600">
    <property type="entry name" value="GBD_T9SS_assoc"/>
</dbReference>
<feature type="signal peptide" evidence="3">
    <location>
        <begin position="1"/>
        <end position="40"/>
    </location>
</feature>
<dbReference type="InterPro" id="IPR000859">
    <property type="entry name" value="CUB_dom"/>
</dbReference>
<dbReference type="PROSITE" id="PS01180">
    <property type="entry name" value="CUB"/>
    <property type="match status" value="1"/>
</dbReference>
<dbReference type="SMART" id="SM00042">
    <property type="entry name" value="CUB"/>
    <property type="match status" value="1"/>
</dbReference>
<dbReference type="Gene3D" id="2.60.40.10">
    <property type="entry name" value="Immunoglobulins"/>
    <property type="match status" value="3"/>
</dbReference>
<dbReference type="Pfam" id="PF00041">
    <property type="entry name" value="fn3"/>
    <property type="match status" value="2"/>
</dbReference>
<evidence type="ECO:0000256" key="1">
    <source>
        <dbReference type="ARBA" id="ARBA00022737"/>
    </source>
</evidence>
<dbReference type="InterPro" id="IPR035914">
    <property type="entry name" value="Sperma_CUB_dom_sf"/>
</dbReference>
<gene>
    <name evidence="6" type="ORF">MTP16_08770</name>
</gene>
<dbReference type="EMBL" id="CP094534">
    <property type="protein sequence ID" value="UOE35726.1"/>
    <property type="molecule type" value="Genomic_DNA"/>
</dbReference>
<dbReference type="Gene3D" id="2.60.120.380">
    <property type="match status" value="1"/>
</dbReference>
<dbReference type="SUPFAM" id="SSF49854">
    <property type="entry name" value="Spermadhesin, CUB domain"/>
    <property type="match status" value="1"/>
</dbReference>
<dbReference type="PROSITE" id="PS50853">
    <property type="entry name" value="FN3"/>
    <property type="match status" value="3"/>
</dbReference>
<name>A0ABY4BCJ5_9BACT</name>
<keyword evidence="1" id="KW-0677">Repeat</keyword>
<dbReference type="SMART" id="SM00060">
    <property type="entry name" value="FN3"/>
    <property type="match status" value="3"/>
</dbReference>
<evidence type="ECO:0000256" key="3">
    <source>
        <dbReference type="SAM" id="SignalP"/>
    </source>
</evidence>
<reference evidence="6 7" key="1">
    <citation type="submission" date="2022-03" db="EMBL/GenBank/DDBJ databases">
        <title>Hymenobactersp. isolated from the air.</title>
        <authorList>
            <person name="Won M."/>
            <person name="Kwon S.-W."/>
        </authorList>
    </citation>
    <scope>NUCLEOTIDE SEQUENCE [LARGE SCALE GENOMIC DNA]</scope>
    <source>
        <strain evidence="6 7">KACC 22596</strain>
    </source>
</reference>
<dbReference type="NCBIfam" id="TIGR04183">
    <property type="entry name" value="Por_Secre_tail"/>
    <property type="match status" value="1"/>
</dbReference>
<feature type="domain" description="Fibronectin type-III" evidence="5">
    <location>
        <begin position="390"/>
        <end position="475"/>
    </location>
</feature>
<dbReference type="InterPro" id="IPR036116">
    <property type="entry name" value="FN3_sf"/>
</dbReference>